<dbReference type="Gene3D" id="2.60.120.620">
    <property type="entry name" value="q2cbj1_9rhob like domain"/>
    <property type="match status" value="1"/>
</dbReference>
<evidence type="ECO:0000256" key="1">
    <source>
        <dbReference type="SAM" id="MobiDB-lite"/>
    </source>
</evidence>
<protein>
    <recommendedName>
        <fullName evidence="4">Prolyl 4-hydroxylase alpha subunit Fe(2+) 2OG dioxygenase domain-containing protein</fullName>
    </recommendedName>
</protein>
<accession>A0A9W8MH85</accession>
<organism evidence="2 3">
    <name type="scientific">Candolleomyces eurysporus</name>
    <dbReference type="NCBI Taxonomy" id="2828524"/>
    <lineage>
        <taxon>Eukaryota</taxon>
        <taxon>Fungi</taxon>
        <taxon>Dikarya</taxon>
        <taxon>Basidiomycota</taxon>
        <taxon>Agaricomycotina</taxon>
        <taxon>Agaricomycetes</taxon>
        <taxon>Agaricomycetidae</taxon>
        <taxon>Agaricales</taxon>
        <taxon>Agaricineae</taxon>
        <taxon>Psathyrellaceae</taxon>
        <taxon>Candolleomyces</taxon>
    </lineage>
</organism>
<comment type="caution">
    <text evidence="2">The sequence shown here is derived from an EMBL/GenBank/DDBJ whole genome shotgun (WGS) entry which is preliminary data.</text>
</comment>
<evidence type="ECO:0000313" key="2">
    <source>
        <dbReference type="EMBL" id="KAJ2928449.1"/>
    </source>
</evidence>
<dbReference type="OrthoDB" id="124582at2759"/>
<keyword evidence="3" id="KW-1185">Reference proteome</keyword>
<sequence>MDAVSPVASQQAFMKETFAGIWTKLWTKKFDFKGKCYFNGTTSTAPNPALTIEGIGLIGLPLPERDAKLIISKALRAPLGDQTVANTQVLDGWEIEPTRVSFRNPKWKQYVDEMASKTICNALGVATGASNPRCELSKLSLYQAGSHFPPHQDTRKVDGVFATIIFILPSAFEGGNIHISHSGTKVFIDVAKNSELNTSVLAWYTDVIQELKPITSGYRLALIYNLIHTSPDVPLPSLPNMQGAVTGLREVLTRWKNGVYKVEQEPPLIAYILSHQYNLVDFGKGSQCLKGSDAHKVAHILPLAEELGFSVCLANLTCTQHGEAEDSMYGCHSRSWFGYGRRRRFSFFDEDDDDFEETPVMAEVREEEYEIKGCVRISRGRKLDLGDFSVSSNAISPEGAFEDADPNGTEGDGAGWVEQWFNRSVLVLFRNEDAIPIAMEIKGASWALQQLDLSSKFPTEEARSVASAALADLKNGRNLTCALPLMDRAVLWEDAQLWNTVCSYFGNTSIETIGQAVEKALEAFGLESIQPGIEGLVKGVAKLQKRIEIIDTVSNLVEDKVDPEWTNALLNVAIFSYTQGSVDDIPNLIWALQKVGLESVQTGIIPKMSKNGGSHQFFVALSKDLHHHREKFASSGRVSNQSTSAQASSAPSVSEVVRQCVSVAVQHWRSVASRREQAHIQPTYPFLYGINAPRSQDPSRIDWIVEMVDLCFTVGEMRPCFDLLKDILLHRGGVDTPEMFKTVYVPLIPKLKSTLEKYGKRMSSEPTIASFLQNLVSVYFVHILGSKSTLPKQLNQAVKCGPHCSDCTQFETWVNDVNAVNDYHLKAAQGRRKHIESRIRAMVLDCLATNTLAIGSPHTLVVSKKKEVWAKYTWSGRQTSAVVFLKAVASSGEAELKELMGERYTDVLKALQGAQMFTPVEGLVGVDITGPDSSDTGAGAMGQRPRVGLNPTIPPLPPSTVGVKRKRSDLSPTDAIVLT</sequence>
<name>A0A9W8MH85_9AGAR</name>
<dbReference type="PANTHER" id="PTHR33099:SF7">
    <property type="entry name" value="MYND-TYPE DOMAIN-CONTAINING PROTEIN"/>
    <property type="match status" value="1"/>
</dbReference>
<dbReference type="EMBL" id="JANBPK010000926">
    <property type="protein sequence ID" value="KAJ2928449.1"/>
    <property type="molecule type" value="Genomic_DNA"/>
</dbReference>
<gene>
    <name evidence="2" type="ORF">H1R20_g8653</name>
</gene>
<feature type="non-terminal residue" evidence="2">
    <location>
        <position position="979"/>
    </location>
</feature>
<proteinExistence type="predicted"/>
<evidence type="ECO:0008006" key="4">
    <source>
        <dbReference type="Google" id="ProtNLM"/>
    </source>
</evidence>
<dbReference type="AlphaFoldDB" id="A0A9W8MH85"/>
<feature type="region of interest" description="Disordered" evidence="1">
    <location>
        <begin position="931"/>
        <end position="979"/>
    </location>
</feature>
<dbReference type="PANTHER" id="PTHR33099">
    <property type="entry name" value="FE2OG DIOXYGENASE DOMAIN-CONTAINING PROTEIN"/>
    <property type="match status" value="1"/>
</dbReference>
<evidence type="ECO:0000313" key="3">
    <source>
        <dbReference type="Proteomes" id="UP001140091"/>
    </source>
</evidence>
<dbReference type="Proteomes" id="UP001140091">
    <property type="component" value="Unassembled WGS sequence"/>
</dbReference>
<reference evidence="2" key="1">
    <citation type="submission" date="2022-06" db="EMBL/GenBank/DDBJ databases">
        <title>Genome Sequence of Candolleomyces eurysporus.</title>
        <authorList>
            <person name="Buettner E."/>
        </authorList>
    </citation>
    <scope>NUCLEOTIDE SEQUENCE</scope>
    <source>
        <strain evidence="2">VTCC 930004</strain>
    </source>
</reference>